<organism evidence="7 8">
    <name type="scientific">Alcaligenes xylosoxydans xylosoxydans</name>
    <name type="common">Achromobacter xylosoxidans</name>
    <dbReference type="NCBI Taxonomy" id="85698"/>
    <lineage>
        <taxon>Bacteria</taxon>
        <taxon>Pseudomonadati</taxon>
        <taxon>Pseudomonadota</taxon>
        <taxon>Betaproteobacteria</taxon>
        <taxon>Burkholderiales</taxon>
        <taxon>Alcaligenaceae</taxon>
        <taxon>Achromobacter</taxon>
    </lineage>
</organism>
<sequence length="338" mass="35639">MKSEIHPPGDGARHDLRILLALWGLFLLFPLVAPNSYAVGLAVTFSINLMLIASLNLLMGYCGQISMCQAGFFGLGAYVSGALSAKYGLPALASIPAALAIASTAALLIALPVLRLRGHYLAMATLGFNAILSVLFVELVDFTGGPNGLSGVEPITIAGYAFDTDRRFFYLAWAAGLLLMWGFLNLTRSRIGRAMISVAGSEVGAASLGINTYALKVVVFVLCAAVAALAGTFYVHFNQFASPETFSFSASVLLLVMVAVGGWGKYWGPLFGALVYTAVPELLRAFHDVELLLFGLGMILVLMFFPGGLAGLAQRLCRRSASLPAAPVAATKGKVRHG</sequence>
<keyword evidence="5 6" id="KW-0472">Membrane</keyword>
<dbReference type="Proteomes" id="UP000285324">
    <property type="component" value="Unassembled WGS sequence"/>
</dbReference>
<dbReference type="InterPro" id="IPR043428">
    <property type="entry name" value="LivM-like"/>
</dbReference>
<feature type="transmembrane region" description="Helical" evidence="6">
    <location>
        <begin position="246"/>
        <end position="263"/>
    </location>
</feature>
<evidence type="ECO:0000313" key="8">
    <source>
        <dbReference type="Proteomes" id="UP000285324"/>
    </source>
</evidence>
<evidence type="ECO:0000256" key="6">
    <source>
        <dbReference type="SAM" id="Phobius"/>
    </source>
</evidence>
<gene>
    <name evidence="7" type="ORF">DY367_23805</name>
</gene>
<evidence type="ECO:0000256" key="2">
    <source>
        <dbReference type="ARBA" id="ARBA00022475"/>
    </source>
</evidence>
<dbReference type="GO" id="GO:0015658">
    <property type="term" value="F:branched-chain amino acid transmembrane transporter activity"/>
    <property type="evidence" value="ECO:0007669"/>
    <property type="project" value="InterPro"/>
</dbReference>
<comment type="subcellular location">
    <subcellularLocation>
        <location evidence="1">Cell membrane</location>
        <topology evidence="1">Multi-pass membrane protein</topology>
    </subcellularLocation>
</comment>
<keyword evidence="4 6" id="KW-1133">Transmembrane helix</keyword>
<dbReference type="InterPro" id="IPR001851">
    <property type="entry name" value="ABC_transp_permease"/>
</dbReference>
<dbReference type="PANTHER" id="PTHR30482:SF18">
    <property type="entry name" value="BRANCHED AMINO ACID TRANSPORT SYSTEM PERMEASE"/>
    <property type="match status" value="1"/>
</dbReference>
<feature type="transmembrane region" description="Helical" evidence="6">
    <location>
        <begin position="292"/>
        <end position="313"/>
    </location>
</feature>
<dbReference type="RefSeq" id="WP_118933786.1">
    <property type="nucleotide sequence ID" value="NZ_CP061008.1"/>
</dbReference>
<evidence type="ECO:0000313" key="7">
    <source>
        <dbReference type="EMBL" id="RPJ89249.1"/>
    </source>
</evidence>
<protein>
    <submittedName>
        <fullName evidence="7">Branched-chain amino acid ABC transporter permease</fullName>
    </submittedName>
</protein>
<evidence type="ECO:0000256" key="3">
    <source>
        <dbReference type="ARBA" id="ARBA00022692"/>
    </source>
</evidence>
<dbReference type="Pfam" id="PF02653">
    <property type="entry name" value="BPD_transp_2"/>
    <property type="match status" value="1"/>
</dbReference>
<dbReference type="EMBL" id="QVXO01000045">
    <property type="protein sequence ID" value="RPJ89249.1"/>
    <property type="molecule type" value="Genomic_DNA"/>
</dbReference>
<keyword evidence="2" id="KW-1003">Cell membrane</keyword>
<evidence type="ECO:0000256" key="4">
    <source>
        <dbReference type="ARBA" id="ARBA00022989"/>
    </source>
</evidence>
<dbReference type="AlphaFoldDB" id="A0A424W7I1"/>
<accession>A0A424W7I1</accession>
<feature type="transmembrane region" description="Helical" evidence="6">
    <location>
        <begin position="121"/>
        <end position="140"/>
    </location>
</feature>
<reference evidence="7 8" key="1">
    <citation type="submission" date="2018-08" db="EMBL/GenBank/DDBJ databases">
        <title>Achromobacter xylosoxidans Genome sequencing and assembly.</title>
        <authorList>
            <person name="Wang R."/>
            <person name="Rensing C."/>
            <person name="Li Y."/>
        </authorList>
    </citation>
    <scope>NUCLEOTIDE SEQUENCE [LARGE SCALE GENOMIC DNA]</scope>
    <source>
        <strain evidence="7 8">GD003A</strain>
    </source>
</reference>
<dbReference type="PANTHER" id="PTHR30482">
    <property type="entry name" value="HIGH-AFFINITY BRANCHED-CHAIN AMINO ACID TRANSPORT SYSTEM PERMEASE"/>
    <property type="match status" value="1"/>
</dbReference>
<name>A0A424W7I1_ALCXX</name>
<feature type="transmembrane region" description="Helical" evidence="6">
    <location>
        <begin position="95"/>
        <end position="114"/>
    </location>
</feature>
<evidence type="ECO:0000256" key="5">
    <source>
        <dbReference type="ARBA" id="ARBA00023136"/>
    </source>
</evidence>
<comment type="caution">
    <text evidence="7">The sequence shown here is derived from an EMBL/GenBank/DDBJ whole genome shotgun (WGS) entry which is preliminary data.</text>
</comment>
<keyword evidence="3 6" id="KW-0812">Transmembrane</keyword>
<evidence type="ECO:0000256" key="1">
    <source>
        <dbReference type="ARBA" id="ARBA00004651"/>
    </source>
</evidence>
<feature type="transmembrane region" description="Helical" evidence="6">
    <location>
        <begin position="213"/>
        <end position="234"/>
    </location>
</feature>
<dbReference type="GO" id="GO:0005886">
    <property type="term" value="C:plasma membrane"/>
    <property type="evidence" value="ECO:0007669"/>
    <property type="project" value="UniProtKB-SubCell"/>
</dbReference>
<dbReference type="CDD" id="cd06581">
    <property type="entry name" value="TM_PBP1_LivM_like"/>
    <property type="match status" value="1"/>
</dbReference>
<proteinExistence type="predicted"/>
<dbReference type="OrthoDB" id="3460090at2"/>
<feature type="transmembrane region" description="Helical" evidence="6">
    <location>
        <begin position="168"/>
        <end position="186"/>
    </location>
</feature>